<reference evidence="1" key="2">
    <citation type="submission" date="2018-08" db="UniProtKB">
        <authorList>
            <consortium name="EnsemblPlants"/>
        </authorList>
    </citation>
    <scope>IDENTIFICATION</scope>
    <source>
        <strain evidence="1">Yugu1</strain>
    </source>
</reference>
<organism evidence="1 2">
    <name type="scientific">Setaria italica</name>
    <name type="common">Foxtail millet</name>
    <name type="synonym">Panicum italicum</name>
    <dbReference type="NCBI Taxonomy" id="4555"/>
    <lineage>
        <taxon>Eukaryota</taxon>
        <taxon>Viridiplantae</taxon>
        <taxon>Streptophyta</taxon>
        <taxon>Embryophyta</taxon>
        <taxon>Tracheophyta</taxon>
        <taxon>Spermatophyta</taxon>
        <taxon>Magnoliopsida</taxon>
        <taxon>Liliopsida</taxon>
        <taxon>Poales</taxon>
        <taxon>Poaceae</taxon>
        <taxon>PACMAD clade</taxon>
        <taxon>Panicoideae</taxon>
        <taxon>Panicodae</taxon>
        <taxon>Paniceae</taxon>
        <taxon>Cenchrinae</taxon>
        <taxon>Setaria</taxon>
    </lineage>
</organism>
<dbReference type="EnsemblPlants" id="KQL03300">
    <property type="protein sequence ID" value="KQL03300"/>
    <property type="gene ID" value="SETIT_0012272mg"/>
</dbReference>
<reference evidence="2" key="1">
    <citation type="journal article" date="2012" name="Nat. Biotechnol.">
        <title>Reference genome sequence of the model plant Setaria.</title>
        <authorList>
            <person name="Bennetzen J.L."/>
            <person name="Schmutz J."/>
            <person name="Wang H."/>
            <person name="Percifield R."/>
            <person name="Hawkins J."/>
            <person name="Pontaroli A.C."/>
            <person name="Estep M."/>
            <person name="Feng L."/>
            <person name="Vaughn J.N."/>
            <person name="Grimwood J."/>
            <person name="Jenkins J."/>
            <person name="Barry K."/>
            <person name="Lindquist E."/>
            <person name="Hellsten U."/>
            <person name="Deshpande S."/>
            <person name="Wang X."/>
            <person name="Wu X."/>
            <person name="Mitros T."/>
            <person name="Triplett J."/>
            <person name="Yang X."/>
            <person name="Ye C.Y."/>
            <person name="Mauro-Herrera M."/>
            <person name="Wang L."/>
            <person name="Li P."/>
            <person name="Sharma M."/>
            <person name="Sharma R."/>
            <person name="Ronald P.C."/>
            <person name="Panaud O."/>
            <person name="Kellogg E.A."/>
            <person name="Brutnell T.P."/>
            <person name="Doust A.N."/>
            <person name="Tuskan G.A."/>
            <person name="Rokhsar D."/>
            <person name="Devos K.M."/>
        </authorList>
    </citation>
    <scope>NUCLEOTIDE SEQUENCE [LARGE SCALE GENOMIC DNA]</scope>
    <source>
        <strain evidence="2">cv. Yugu1</strain>
    </source>
</reference>
<dbReference type="AlphaFoldDB" id="A0A0Q3RAE1"/>
<dbReference type="Gramene" id="KQL03299">
    <property type="protein sequence ID" value="KQL03299"/>
    <property type="gene ID" value="SETIT_0012272mg"/>
</dbReference>
<accession>A0A0Q3RAE1</accession>
<evidence type="ECO:0000313" key="1">
    <source>
        <dbReference type="EnsemblPlants" id="KQL03300"/>
    </source>
</evidence>
<protein>
    <submittedName>
        <fullName evidence="1">Uncharacterized protein</fullName>
    </submittedName>
</protein>
<dbReference type="EMBL" id="AGNK02002738">
    <property type="status" value="NOT_ANNOTATED_CDS"/>
    <property type="molecule type" value="Genomic_DNA"/>
</dbReference>
<sequence>MTAQLARLTQVLIMSPSTWYIGPTTKLCQDSTTRMTKTP</sequence>
<dbReference type="EnsemblPlants" id="KQL03299">
    <property type="protein sequence ID" value="KQL03299"/>
    <property type="gene ID" value="SETIT_0012272mg"/>
</dbReference>
<dbReference type="Proteomes" id="UP000004995">
    <property type="component" value="Unassembled WGS sequence"/>
</dbReference>
<name>A0A0Q3RAE1_SETIT</name>
<dbReference type="Gramene" id="KQL03300">
    <property type="protein sequence ID" value="KQL03300"/>
    <property type="gene ID" value="SETIT_0012272mg"/>
</dbReference>
<evidence type="ECO:0000313" key="2">
    <source>
        <dbReference type="Proteomes" id="UP000004995"/>
    </source>
</evidence>
<proteinExistence type="predicted"/>
<keyword evidence="2" id="KW-1185">Reference proteome</keyword>